<dbReference type="InterPro" id="IPR056003">
    <property type="entry name" value="CT398_CC_hairpin"/>
</dbReference>
<dbReference type="AlphaFoldDB" id="A0A4Q1SIJ5"/>
<gene>
    <name evidence="4" type="ORF">ESZ00_04725</name>
</gene>
<protein>
    <submittedName>
        <fullName evidence="4">Uncharacterized protein</fullName>
    </submittedName>
</protein>
<evidence type="ECO:0000259" key="2">
    <source>
        <dbReference type="Pfam" id="PF02591"/>
    </source>
</evidence>
<feature type="coiled-coil region" evidence="1">
    <location>
        <begin position="18"/>
        <end position="170"/>
    </location>
</feature>
<feature type="domain" description="CT398-like coiled coil hairpin" evidence="3">
    <location>
        <begin position="11"/>
        <end position="192"/>
    </location>
</feature>
<keyword evidence="1" id="KW-0175">Coiled coil</keyword>
<dbReference type="RefSeq" id="WP_129207002.1">
    <property type="nucleotide sequence ID" value="NZ_BMGU01000001.1"/>
</dbReference>
<reference evidence="4 5" key="1">
    <citation type="journal article" date="2016" name="Int. J. Syst. Evol. Microbiol.">
        <title>Acidipila dinghuensis sp. nov., an acidobacterium isolated from forest soil.</title>
        <authorList>
            <person name="Jiang Y.W."/>
            <person name="Wang J."/>
            <person name="Chen M.H."/>
            <person name="Lv Y.Y."/>
            <person name="Qiu L.H."/>
        </authorList>
    </citation>
    <scope>NUCLEOTIDE SEQUENCE [LARGE SCALE GENOMIC DNA]</scope>
    <source>
        <strain evidence="4 5">DHOF10</strain>
    </source>
</reference>
<name>A0A4Q1SIJ5_9BACT</name>
<dbReference type="InterPro" id="IPR003743">
    <property type="entry name" value="Zf-RING_7"/>
</dbReference>
<feature type="domain" description="C4-type zinc ribbon" evidence="2">
    <location>
        <begin position="202"/>
        <end position="233"/>
    </location>
</feature>
<dbReference type="OrthoDB" id="9795058at2"/>
<dbReference type="EMBL" id="SDMK01000001">
    <property type="protein sequence ID" value="RXS97223.1"/>
    <property type="molecule type" value="Genomic_DNA"/>
</dbReference>
<evidence type="ECO:0000256" key="1">
    <source>
        <dbReference type="SAM" id="Coils"/>
    </source>
</evidence>
<proteinExistence type="predicted"/>
<organism evidence="4 5">
    <name type="scientific">Silvibacterium dinghuense</name>
    <dbReference type="NCBI Taxonomy" id="1560006"/>
    <lineage>
        <taxon>Bacteria</taxon>
        <taxon>Pseudomonadati</taxon>
        <taxon>Acidobacteriota</taxon>
        <taxon>Terriglobia</taxon>
        <taxon>Terriglobales</taxon>
        <taxon>Acidobacteriaceae</taxon>
        <taxon>Silvibacterium</taxon>
    </lineage>
</organism>
<dbReference type="Proteomes" id="UP000290253">
    <property type="component" value="Unassembled WGS sequence"/>
</dbReference>
<accession>A0A4Q1SIJ5</accession>
<dbReference type="Gene3D" id="1.10.287.1490">
    <property type="match status" value="1"/>
</dbReference>
<dbReference type="Pfam" id="PF24481">
    <property type="entry name" value="CT398_CC"/>
    <property type="match status" value="1"/>
</dbReference>
<keyword evidence="5" id="KW-1185">Reference proteome</keyword>
<evidence type="ECO:0000313" key="5">
    <source>
        <dbReference type="Proteomes" id="UP000290253"/>
    </source>
</evidence>
<sequence length="255" mass="28877">MKDELLSLVQLQETDQAISRLRTELAALPQKLASLEEKLTRQKTAVTQSEHALKDEEAARRRMESDLKDQQQKIVKFRDQSSSVKTNEQFKALQHEISFAEAEIGRIEDRELESMEKSEQLEAQLAKTRQELSDYTRVVELEKEAAAATTVQQKQRLEALEKDRQLYRAQIINTQDGDARLATYDRLAKSKGTALAAVENQRCTACQMGVRPQLWNQIRAGELLPCESCGRLLYHDQEEAAAPDAAPGALRNKAQ</sequence>
<evidence type="ECO:0000313" key="4">
    <source>
        <dbReference type="EMBL" id="RXS97223.1"/>
    </source>
</evidence>
<comment type="caution">
    <text evidence="4">The sequence shown here is derived from an EMBL/GenBank/DDBJ whole genome shotgun (WGS) entry which is preliminary data.</text>
</comment>
<dbReference type="Pfam" id="PF02591">
    <property type="entry name" value="Zn_ribbon_9"/>
    <property type="match status" value="1"/>
</dbReference>
<evidence type="ECO:0000259" key="3">
    <source>
        <dbReference type="Pfam" id="PF24481"/>
    </source>
</evidence>